<dbReference type="EMBL" id="AGIP01000022">
    <property type="protein sequence ID" value="EHB50081.1"/>
    <property type="molecule type" value="Genomic_DNA"/>
</dbReference>
<proteinExistence type="predicted"/>
<dbReference type="PATRIC" id="fig|743719.3.peg.5735"/>
<reference evidence="1 2" key="1">
    <citation type="submission" date="2011-09" db="EMBL/GenBank/DDBJ databases">
        <title>The draft genome of Paenibacillus lactis 154.</title>
        <authorList>
            <consortium name="US DOE Joint Genome Institute (JGI-PGF)"/>
            <person name="Lucas S."/>
            <person name="Han J."/>
            <person name="Lapidus A."/>
            <person name="Cheng J.-F."/>
            <person name="Goodwin L."/>
            <person name="Pitluck S."/>
            <person name="Peters L."/>
            <person name="Land M.L."/>
            <person name="Hauser L."/>
            <person name="Siebers A."/>
            <person name="Thelen M."/>
            <person name="Hugenholtz P."/>
            <person name="Allgaier M."/>
            <person name="Woyke T.J."/>
        </authorList>
    </citation>
    <scope>NUCLEOTIDE SEQUENCE [LARGE SCALE GENOMIC DNA]</scope>
    <source>
        <strain evidence="1 2">154</strain>
    </source>
</reference>
<evidence type="ECO:0000313" key="2">
    <source>
        <dbReference type="Proteomes" id="UP000003891"/>
    </source>
</evidence>
<dbReference type="Proteomes" id="UP000003891">
    <property type="component" value="Unassembled WGS sequence"/>
</dbReference>
<sequence length="82" mass="9012">MTAPVSPAAAYISSTLALRASTDTIAKFIQEDPDNLQLLKELLKQREEAYLNWSNAASMLKTLPVSEMSAAMIHIETVLGYK</sequence>
<dbReference type="AlphaFoldDB" id="G4HNR7"/>
<name>G4HNR7_9BACL</name>
<protein>
    <submittedName>
        <fullName evidence="1">Uncharacterized protein</fullName>
    </submittedName>
</protein>
<organism evidence="1 2">
    <name type="scientific">Paenibacillus lactis 154</name>
    <dbReference type="NCBI Taxonomy" id="743719"/>
    <lineage>
        <taxon>Bacteria</taxon>
        <taxon>Bacillati</taxon>
        <taxon>Bacillota</taxon>
        <taxon>Bacilli</taxon>
        <taxon>Bacillales</taxon>
        <taxon>Paenibacillaceae</taxon>
        <taxon>Paenibacillus</taxon>
    </lineage>
</organism>
<gene>
    <name evidence="1" type="ORF">PaelaDRAFT_5628</name>
</gene>
<dbReference type="OrthoDB" id="9962960at2"/>
<accession>G4HNR7</accession>
<evidence type="ECO:0000313" key="1">
    <source>
        <dbReference type="EMBL" id="EHB50081.1"/>
    </source>
</evidence>
<dbReference type="RefSeq" id="WP_007132779.1">
    <property type="nucleotide sequence ID" value="NZ_AGIP01000022.1"/>
</dbReference>
<dbReference type="STRING" id="743719.PaelaDRAFT_5628"/>